<accession>A0A9P8TFU7</accession>
<evidence type="ECO:0000313" key="3">
    <source>
        <dbReference type="EMBL" id="KAH3677060.1"/>
    </source>
</evidence>
<comment type="caution">
    <text evidence="3">The sequence shown here is derived from an EMBL/GenBank/DDBJ whole genome shotgun (WGS) entry which is preliminary data.</text>
</comment>
<dbReference type="AlphaFoldDB" id="A0A9P8TFU7"/>
<protein>
    <submittedName>
        <fullName evidence="3">Uncharacterized protein</fullName>
    </submittedName>
</protein>
<organism evidence="3 4">
    <name type="scientific">Wickerhamomyces mucosus</name>
    <dbReference type="NCBI Taxonomy" id="1378264"/>
    <lineage>
        <taxon>Eukaryota</taxon>
        <taxon>Fungi</taxon>
        <taxon>Dikarya</taxon>
        <taxon>Ascomycota</taxon>
        <taxon>Saccharomycotina</taxon>
        <taxon>Saccharomycetes</taxon>
        <taxon>Phaffomycetales</taxon>
        <taxon>Wickerhamomycetaceae</taxon>
        <taxon>Wickerhamomyces</taxon>
    </lineage>
</organism>
<proteinExistence type="predicted"/>
<name>A0A9P8TFU7_9ASCO</name>
<feature type="chain" id="PRO_5040443311" evidence="2">
    <location>
        <begin position="17"/>
        <end position="168"/>
    </location>
</feature>
<sequence>MILLFVFDVVFVETEAEYSIEPESSETPLSAESEFEAIEFELVFAFKFEGTSPCSIGASAFGKPEVGTVCTVVPVVPVLFVPAVTKVVGNQLAVVVNGVESEAEVEEDILEAIEDELDSKATEDEVNSVPIEDELESEATEEEVNSIPIEDEDEDSAIDEVNEPTDDK</sequence>
<feature type="region of interest" description="Disordered" evidence="1">
    <location>
        <begin position="117"/>
        <end position="168"/>
    </location>
</feature>
<gene>
    <name evidence="3" type="ORF">WICMUC_001966</name>
</gene>
<reference evidence="3" key="2">
    <citation type="submission" date="2021-01" db="EMBL/GenBank/DDBJ databases">
        <authorList>
            <person name="Schikora-Tamarit M.A."/>
        </authorList>
    </citation>
    <scope>NUCLEOTIDE SEQUENCE</scope>
    <source>
        <strain evidence="3">CBS6341</strain>
    </source>
</reference>
<feature type="compositionally biased region" description="Acidic residues" evidence="1">
    <location>
        <begin position="131"/>
        <end position="168"/>
    </location>
</feature>
<keyword evidence="4" id="KW-1185">Reference proteome</keyword>
<evidence type="ECO:0000313" key="4">
    <source>
        <dbReference type="Proteomes" id="UP000769528"/>
    </source>
</evidence>
<dbReference type="Proteomes" id="UP000769528">
    <property type="component" value="Unassembled WGS sequence"/>
</dbReference>
<evidence type="ECO:0000256" key="2">
    <source>
        <dbReference type="SAM" id="SignalP"/>
    </source>
</evidence>
<dbReference type="EMBL" id="JAEUBF010000556">
    <property type="protein sequence ID" value="KAH3677060.1"/>
    <property type="molecule type" value="Genomic_DNA"/>
</dbReference>
<reference evidence="3" key="1">
    <citation type="journal article" date="2021" name="Open Biol.">
        <title>Shared evolutionary footprints suggest mitochondrial oxidative damage underlies multiple complex I losses in fungi.</title>
        <authorList>
            <person name="Schikora-Tamarit M.A."/>
            <person name="Marcet-Houben M."/>
            <person name="Nosek J."/>
            <person name="Gabaldon T."/>
        </authorList>
    </citation>
    <scope>NUCLEOTIDE SEQUENCE</scope>
    <source>
        <strain evidence="3">CBS6341</strain>
    </source>
</reference>
<evidence type="ECO:0000256" key="1">
    <source>
        <dbReference type="SAM" id="MobiDB-lite"/>
    </source>
</evidence>
<keyword evidence="2" id="KW-0732">Signal</keyword>
<feature type="signal peptide" evidence="2">
    <location>
        <begin position="1"/>
        <end position="16"/>
    </location>
</feature>